<feature type="domain" description="Prolow-density lipoprotein receptor-related protein 1-like beta-propeller" evidence="1">
    <location>
        <begin position="38"/>
        <end position="211"/>
    </location>
</feature>
<evidence type="ECO:0000313" key="2">
    <source>
        <dbReference type="EMBL" id="SFR76139.1"/>
    </source>
</evidence>
<dbReference type="Proteomes" id="UP000199659">
    <property type="component" value="Unassembled WGS sequence"/>
</dbReference>
<dbReference type="STRING" id="37658.SAMN05661086_01519"/>
<name>A0A1I6JB38_9FIRM</name>
<dbReference type="SUPFAM" id="SSF69304">
    <property type="entry name" value="Tricorn protease N-terminal domain"/>
    <property type="match status" value="1"/>
</dbReference>
<sequence length="407" mass="46973">MKKTTIGMLFLLLLVILCVPMKNTNVKAAGYVYTYSNMVEHDDVIYYIKSDEATSKSAGKCTIYGLDVKANKKSKIAVSNNTISNLFVYKDILYYTTYTDDYLDITYSVSLDTNEKTKICQGDLHYVDENGIVYSFYSDSKYSLYKANLDGRAEQLIYEGTEVFDYVKAIGSKLYFYQTDITAYKIKLMYMKSSDSKLTVLTTDKFEKDNYSTYYLSISDIVEMNGNIFYQYGNYEGTGNFWYGVLKKIDKNNKKKTVYDSMTEPEIYHDTKYIYLNYVDNSNSCIKYNTKTGKKTKYTCEINNGESLSVIDSKSYSASTNNQNYITVSRFSSGTDKKNLKKNFIKFSYKQNSNLTYYADVEKLGSYFLVYVERIDYNDTSYGWRGKYVGIQWYVADAKGKVVANFS</sequence>
<reference evidence="2 3" key="1">
    <citation type="submission" date="2016-10" db="EMBL/GenBank/DDBJ databases">
        <authorList>
            <person name="de Groot N.N."/>
        </authorList>
    </citation>
    <scope>NUCLEOTIDE SEQUENCE [LARGE SCALE GENOMIC DNA]</scope>
    <source>
        <strain evidence="2 3">743A</strain>
    </source>
</reference>
<dbReference type="EMBL" id="FOYZ01000005">
    <property type="protein sequence ID" value="SFR76139.1"/>
    <property type="molecule type" value="Genomic_DNA"/>
</dbReference>
<dbReference type="InterPro" id="IPR032485">
    <property type="entry name" value="LRP1-like_beta_prop"/>
</dbReference>
<evidence type="ECO:0000313" key="3">
    <source>
        <dbReference type="Proteomes" id="UP000199659"/>
    </source>
</evidence>
<dbReference type="Pfam" id="PF16472">
    <property type="entry name" value="DUF5050"/>
    <property type="match status" value="1"/>
</dbReference>
<organism evidence="2 3">
    <name type="scientific">Anaeromicropila populeti</name>
    <dbReference type="NCBI Taxonomy" id="37658"/>
    <lineage>
        <taxon>Bacteria</taxon>
        <taxon>Bacillati</taxon>
        <taxon>Bacillota</taxon>
        <taxon>Clostridia</taxon>
        <taxon>Lachnospirales</taxon>
        <taxon>Lachnospiraceae</taxon>
        <taxon>Anaeromicropila</taxon>
    </lineage>
</organism>
<proteinExistence type="predicted"/>
<accession>A0A1I6JB38</accession>
<keyword evidence="3" id="KW-1185">Reference proteome</keyword>
<protein>
    <recommendedName>
        <fullName evidence="1">Prolow-density lipoprotein receptor-related protein 1-like beta-propeller domain-containing protein</fullName>
    </recommendedName>
</protein>
<gene>
    <name evidence="2" type="ORF">SAMN05661086_01519</name>
</gene>
<dbReference type="RefSeq" id="WP_177214611.1">
    <property type="nucleotide sequence ID" value="NZ_FOYZ01000005.1"/>
</dbReference>
<dbReference type="AlphaFoldDB" id="A0A1I6JB38"/>
<evidence type="ECO:0000259" key="1">
    <source>
        <dbReference type="Pfam" id="PF16472"/>
    </source>
</evidence>